<evidence type="ECO:0000256" key="2">
    <source>
        <dbReference type="ARBA" id="ARBA00022801"/>
    </source>
</evidence>
<gene>
    <name evidence="5" type="ORF">MVEN_00705500</name>
</gene>
<dbReference type="InterPro" id="IPR019826">
    <property type="entry name" value="Carboxylesterase_B_AS"/>
</dbReference>
<organism evidence="5 6">
    <name type="scientific">Mycena venus</name>
    <dbReference type="NCBI Taxonomy" id="2733690"/>
    <lineage>
        <taxon>Eukaryota</taxon>
        <taxon>Fungi</taxon>
        <taxon>Dikarya</taxon>
        <taxon>Basidiomycota</taxon>
        <taxon>Agaricomycotina</taxon>
        <taxon>Agaricomycetes</taxon>
        <taxon>Agaricomycetidae</taxon>
        <taxon>Agaricales</taxon>
        <taxon>Marasmiineae</taxon>
        <taxon>Mycenaceae</taxon>
        <taxon>Mycena</taxon>
    </lineage>
</organism>
<reference evidence="5" key="1">
    <citation type="submission" date="2020-05" db="EMBL/GenBank/DDBJ databases">
        <title>Mycena genomes resolve the evolution of fungal bioluminescence.</title>
        <authorList>
            <person name="Tsai I.J."/>
        </authorList>
    </citation>
    <scope>NUCLEOTIDE SEQUENCE</scope>
    <source>
        <strain evidence="5">CCC161011</strain>
    </source>
</reference>
<sequence length="494" mass="53113">MALLNLRISAIAIFLWTARVVSAQISPIVDLGYAQYQGAVNTANNVTHFLGIRYAAPPLGDLRFRAPQPPANMSGVQLATMQPNECFQGSSGQSPTNPLEGRATQIVDTEDCLFLNVYYPSNEVGVPLNNLPTLVWIHGGGYVSGGISGYNGEDIIRQSNRGIVVVIIQYRLGLFGFLAGSAVKKNGALNAGLLDQDFALRWVNKYISKFGGDPSKVTIWGESAGAGSVLQQVIAHGGQTEPQLFRAAITSSTFLPSQYQFDDQIPEAFILLDDLFSANHASVLIHCMTAPDSMSCLRAVDATTLEAVNTNITTSAFFGTFVFVPVVDGAFITQRPTLSLLEGKVNGDAVLSVTNAFEGTNFVDQTVSVTASDYSLELFPRFGSLQALGVGALYSGLGTDLFQVDAVQGESIFICPTYYLLNAFQGRAFKGEFAIPPALHGMDKSYYFPGDSPPPFNNAAFIDAFAQSFTSFIINLDPNIKVDPTTITPPLEYV</sequence>
<evidence type="ECO:0000313" key="5">
    <source>
        <dbReference type="EMBL" id="KAF7359803.1"/>
    </source>
</evidence>
<accession>A0A8H7D5Q7</accession>
<dbReference type="GO" id="GO:0016787">
    <property type="term" value="F:hydrolase activity"/>
    <property type="evidence" value="ECO:0007669"/>
    <property type="project" value="UniProtKB-KW"/>
</dbReference>
<protein>
    <recommendedName>
        <fullName evidence="3">Carboxylic ester hydrolase</fullName>
        <ecNumber evidence="3">3.1.1.-</ecNumber>
    </recommendedName>
</protein>
<dbReference type="Gene3D" id="3.40.50.1820">
    <property type="entry name" value="alpha/beta hydrolase"/>
    <property type="match status" value="1"/>
</dbReference>
<dbReference type="AlphaFoldDB" id="A0A8H7D5Q7"/>
<dbReference type="EMBL" id="JACAZI010000005">
    <property type="protein sequence ID" value="KAF7359803.1"/>
    <property type="molecule type" value="Genomic_DNA"/>
</dbReference>
<evidence type="ECO:0000256" key="3">
    <source>
        <dbReference type="RuleBase" id="RU361235"/>
    </source>
</evidence>
<name>A0A8H7D5Q7_9AGAR</name>
<proteinExistence type="inferred from homology"/>
<dbReference type="InterPro" id="IPR019819">
    <property type="entry name" value="Carboxylesterase_B_CS"/>
</dbReference>
<feature type="signal peptide" evidence="3">
    <location>
        <begin position="1"/>
        <end position="23"/>
    </location>
</feature>
<dbReference type="InterPro" id="IPR002018">
    <property type="entry name" value="CarbesteraseB"/>
</dbReference>
<keyword evidence="3" id="KW-0732">Signal</keyword>
<dbReference type="Pfam" id="PF00135">
    <property type="entry name" value="COesterase"/>
    <property type="match status" value="1"/>
</dbReference>
<evidence type="ECO:0000256" key="1">
    <source>
        <dbReference type="ARBA" id="ARBA00005964"/>
    </source>
</evidence>
<dbReference type="SUPFAM" id="SSF53474">
    <property type="entry name" value="alpha/beta-Hydrolases"/>
    <property type="match status" value="1"/>
</dbReference>
<feature type="chain" id="PRO_5034829592" description="Carboxylic ester hydrolase" evidence="3">
    <location>
        <begin position="24"/>
        <end position="494"/>
    </location>
</feature>
<dbReference type="InterPro" id="IPR029058">
    <property type="entry name" value="AB_hydrolase_fold"/>
</dbReference>
<dbReference type="InterPro" id="IPR050309">
    <property type="entry name" value="Type-B_Carboxylest/Lipase"/>
</dbReference>
<evidence type="ECO:0000259" key="4">
    <source>
        <dbReference type="Pfam" id="PF00135"/>
    </source>
</evidence>
<dbReference type="PROSITE" id="PS00122">
    <property type="entry name" value="CARBOXYLESTERASE_B_1"/>
    <property type="match status" value="1"/>
</dbReference>
<comment type="similarity">
    <text evidence="1 3">Belongs to the type-B carboxylesterase/lipase family.</text>
</comment>
<feature type="domain" description="Carboxylesterase type B" evidence="4">
    <location>
        <begin position="27"/>
        <end position="368"/>
    </location>
</feature>
<dbReference type="EC" id="3.1.1.-" evidence="3"/>
<dbReference type="PANTHER" id="PTHR11559">
    <property type="entry name" value="CARBOXYLESTERASE"/>
    <property type="match status" value="1"/>
</dbReference>
<dbReference type="PROSITE" id="PS00941">
    <property type="entry name" value="CARBOXYLESTERASE_B_2"/>
    <property type="match status" value="1"/>
</dbReference>
<dbReference type="Proteomes" id="UP000620124">
    <property type="component" value="Unassembled WGS sequence"/>
</dbReference>
<evidence type="ECO:0000313" key="6">
    <source>
        <dbReference type="Proteomes" id="UP000620124"/>
    </source>
</evidence>
<keyword evidence="2 3" id="KW-0378">Hydrolase</keyword>
<dbReference type="OrthoDB" id="408631at2759"/>
<comment type="caution">
    <text evidence="5">The sequence shown here is derived from an EMBL/GenBank/DDBJ whole genome shotgun (WGS) entry which is preliminary data.</text>
</comment>
<keyword evidence="6" id="KW-1185">Reference proteome</keyword>